<evidence type="ECO:0000313" key="2">
    <source>
        <dbReference type="Proteomes" id="UP000188298"/>
    </source>
</evidence>
<sequence>MNFIILFSPSEDKILEKDKILNNDDFLKEVSMPEIMPPAFLESLWENEILNTHRTNIMQCYYENLCKILEHRDKALLESMYGAKGFNDKNIFDLYAALHSKKLLKAIELYSGVAFQGLSFSTLTQNEKDFILENVLIFSNLFGVIRASDLIPYYKLKQGTKTKSLTLKDIYTPFILHLEKAMQTKEYVIDLRAGIYTKLFKPKLPHFFFEFQKNGKTISHYAKLYRGKILHSIAQAVRNQSALESFEKYFEYLCSLHNTDFRFHSYTQKANCFTLCYEILS</sequence>
<dbReference type="RefSeq" id="WP_077389847.1">
    <property type="nucleotide sequence ID" value="NZ_CP019645.1"/>
</dbReference>
<dbReference type="Proteomes" id="UP000188298">
    <property type="component" value="Chromosome"/>
</dbReference>
<evidence type="ECO:0000313" key="1">
    <source>
        <dbReference type="EMBL" id="AQQ60546.1"/>
    </source>
</evidence>
<dbReference type="EMBL" id="CP019645">
    <property type="protein sequence ID" value="AQQ60546.1"/>
    <property type="molecule type" value="Genomic_DNA"/>
</dbReference>
<organism evidence="1 2">
    <name type="scientific">Helicobacter bilis</name>
    <dbReference type="NCBI Taxonomy" id="37372"/>
    <lineage>
        <taxon>Bacteria</taxon>
        <taxon>Pseudomonadati</taxon>
        <taxon>Campylobacterota</taxon>
        <taxon>Epsilonproteobacteria</taxon>
        <taxon>Campylobacterales</taxon>
        <taxon>Helicobacteraceae</taxon>
        <taxon>Helicobacter</taxon>
    </lineage>
</organism>
<proteinExistence type="predicted"/>
<protein>
    <recommendedName>
        <fullName evidence="3">Peroxide stress protein YaaA</fullName>
    </recommendedName>
</protein>
<gene>
    <name evidence="1" type="ORF">XJ32_11200</name>
</gene>
<evidence type="ECO:0008006" key="3">
    <source>
        <dbReference type="Google" id="ProtNLM"/>
    </source>
</evidence>
<reference evidence="1 2" key="1">
    <citation type="submission" date="2017-02" db="EMBL/GenBank/DDBJ databases">
        <title>Whole genome sequencing of Helicobacter bilis strain AAQJH.</title>
        <authorList>
            <person name="Conlan S."/>
            <person name="Thomas P.J."/>
            <person name="Mullikin J."/>
            <person name="Palmore T.N."/>
            <person name="Frank K.M."/>
            <person name="Segre J.A."/>
        </authorList>
    </citation>
    <scope>NUCLEOTIDE SEQUENCE [LARGE SCALE GENOMIC DNA]</scope>
    <source>
        <strain evidence="1 2">AAQJH</strain>
    </source>
</reference>
<dbReference type="GO" id="GO:0033194">
    <property type="term" value="P:response to hydroperoxide"/>
    <property type="evidence" value="ECO:0007669"/>
    <property type="project" value="TreeGrafter"/>
</dbReference>
<dbReference type="PANTHER" id="PTHR30283">
    <property type="entry name" value="PEROXIDE STRESS RESPONSE PROTEIN YAAA"/>
    <property type="match status" value="1"/>
</dbReference>
<name>A0A1Q2LJC2_9HELI</name>
<dbReference type="InterPro" id="IPR005583">
    <property type="entry name" value="YaaA"/>
</dbReference>
<accession>A0A1Q2LJC2</accession>
<dbReference type="AlphaFoldDB" id="A0A1Q2LJC2"/>
<dbReference type="KEGG" id="hbl:XJ32_11200"/>
<dbReference type="Pfam" id="PF03883">
    <property type="entry name" value="H2O2_YaaD"/>
    <property type="match status" value="1"/>
</dbReference>
<dbReference type="GO" id="GO:0005829">
    <property type="term" value="C:cytosol"/>
    <property type="evidence" value="ECO:0007669"/>
    <property type="project" value="TreeGrafter"/>
</dbReference>
<dbReference type="PANTHER" id="PTHR30283:SF4">
    <property type="entry name" value="PEROXIDE STRESS RESISTANCE PROTEIN YAAA"/>
    <property type="match status" value="1"/>
</dbReference>